<comment type="caution">
    <text evidence="2">The sequence shown here is derived from an EMBL/GenBank/DDBJ whole genome shotgun (WGS) entry which is preliminary data.</text>
</comment>
<accession>A0A5N5H6X6</accession>
<keyword evidence="3" id="KW-1185">Reference proteome</keyword>
<gene>
    <name evidence="2" type="ORF">D8674_024505</name>
</gene>
<dbReference type="Proteomes" id="UP000327157">
    <property type="component" value="Chromosome 4"/>
</dbReference>
<feature type="compositionally biased region" description="Basic and acidic residues" evidence="1">
    <location>
        <begin position="1"/>
        <end position="11"/>
    </location>
</feature>
<feature type="region of interest" description="Disordered" evidence="1">
    <location>
        <begin position="1"/>
        <end position="77"/>
    </location>
</feature>
<reference evidence="2 3" key="1">
    <citation type="submission" date="2019-09" db="EMBL/GenBank/DDBJ databases">
        <authorList>
            <person name="Ou C."/>
        </authorList>
    </citation>
    <scope>NUCLEOTIDE SEQUENCE [LARGE SCALE GENOMIC DNA]</scope>
    <source>
        <strain evidence="2">S2</strain>
        <tissue evidence="2">Leaf</tissue>
    </source>
</reference>
<evidence type="ECO:0000256" key="1">
    <source>
        <dbReference type="SAM" id="MobiDB-lite"/>
    </source>
</evidence>
<feature type="compositionally biased region" description="Acidic residues" evidence="1">
    <location>
        <begin position="259"/>
        <end position="273"/>
    </location>
</feature>
<organism evidence="2 3">
    <name type="scientific">Pyrus ussuriensis x Pyrus communis</name>
    <dbReference type="NCBI Taxonomy" id="2448454"/>
    <lineage>
        <taxon>Eukaryota</taxon>
        <taxon>Viridiplantae</taxon>
        <taxon>Streptophyta</taxon>
        <taxon>Embryophyta</taxon>
        <taxon>Tracheophyta</taxon>
        <taxon>Spermatophyta</taxon>
        <taxon>Magnoliopsida</taxon>
        <taxon>eudicotyledons</taxon>
        <taxon>Gunneridae</taxon>
        <taxon>Pentapetalae</taxon>
        <taxon>rosids</taxon>
        <taxon>fabids</taxon>
        <taxon>Rosales</taxon>
        <taxon>Rosaceae</taxon>
        <taxon>Amygdaloideae</taxon>
        <taxon>Maleae</taxon>
        <taxon>Pyrus</taxon>
    </lineage>
</organism>
<feature type="compositionally biased region" description="Basic and acidic residues" evidence="1">
    <location>
        <begin position="33"/>
        <end position="46"/>
    </location>
</feature>
<feature type="compositionally biased region" description="Basic and acidic residues" evidence="1">
    <location>
        <begin position="249"/>
        <end position="258"/>
    </location>
</feature>
<proteinExistence type="predicted"/>
<evidence type="ECO:0000313" key="2">
    <source>
        <dbReference type="EMBL" id="KAB2622323.1"/>
    </source>
</evidence>
<name>A0A5N5H6X6_9ROSA</name>
<sequence>MALAIEVKHLQGDTTDQSFEKPPSPNRSVGLAKDTENDPEDTKLEKFPTLPQGYNMRYEDLTAPSPQPDTSTGEQKLPPGKYILDGELGEDQIVYLGGSNDTEVNEHNGQNEEGVDVNELAGPSDFEPLLDKKMRQKHKEMQLVHHFTHFQSYKRSKVGDSRAKGVGVVPDPIRIIPKPDVEVFIDIVTSWAHSPSDGVDMYTLVTVGRFFYHTHPFQGYSTEQHNSFGSNETMYSVREEVGGEQEWEREEKDFRGEVGEEQEWEQEHEDFIA</sequence>
<reference evidence="2 3" key="3">
    <citation type="submission" date="2019-11" db="EMBL/GenBank/DDBJ databases">
        <title>A de novo genome assembly of a pear dwarfing rootstock.</title>
        <authorList>
            <person name="Wang F."/>
            <person name="Wang J."/>
            <person name="Li S."/>
            <person name="Zhang Y."/>
            <person name="Fang M."/>
            <person name="Ma L."/>
            <person name="Zhao Y."/>
            <person name="Jiang S."/>
        </authorList>
    </citation>
    <scope>NUCLEOTIDE SEQUENCE [LARGE SCALE GENOMIC DNA]</scope>
    <source>
        <strain evidence="2">S2</strain>
        <tissue evidence="2">Leaf</tissue>
    </source>
</reference>
<protein>
    <submittedName>
        <fullName evidence="2">Uncharacterized protein</fullName>
    </submittedName>
</protein>
<dbReference type="EMBL" id="SMOL01000231">
    <property type="protein sequence ID" value="KAB2622323.1"/>
    <property type="molecule type" value="Genomic_DNA"/>
</dbReference>
<evidence type="ECO:0000313" key="3">
    <source>
        <dbReference type="Proteomes" id="UP000327157"/>
    </source>
</evidence>
<feature type="region of interest" description="Disordered" evidence="1">
    <location>
        <begin position="239"/>
        <end position="273"/>
    </location>
</feature>
<dbReference type="AlphaFoldDB" id="A0A5N5H6X6"/>
<reference evidence="3" key="2">
    <citation type="submission" date="2019-10" db="EMBL/GenBank/DDBJ databases">
        <title>A de novo genome assembly of a pear dwarfing rootstock.</title>
        <authorList>
            <person name="Wang F."/>
            <person name="Wang J."/>
            <person name="Li S."/>
            <person name="Zhang Y."/>
            <person name="Fang M."/>
            <person name="Ma L."/>
            <person name="Zhao Y."/>
            <person name="Jiang S."/>
        </authorList>
    </citation>
    <scope>NUCLEOTIDE SEQUENCE [LARGE SCALE GENOMIC DNA]</scope>
</reference>